<comment type="caution">
    <text evidence="8">The sequence shown here is derived from an EMBL/GenBank/DDBJ whole genome shotgun (WGS) entry which is preliminary data.</text>
</comment>
<dbReference type="Gene3D" id="3.40.50.720">
    <property type="entry name" value="NAD(P)-binding Rossmann-like Domain"/>
    <property type="match status" value="2"/>
</dbReference>
<feature type="domain" description="D-isomer specific 2-hydroxyacid dehydrogenase NAD-binding" evidence="7">
    <location>
        <begin position="232"/>
        <end position="408"/>
    </location>
</feature>
<sequence>MWGGAPPRIPDSTSAWRSGGPGPPVQAGQALALGTFPQRMPGHPGWWPPGRVHCRPRTLRRRDPVEATGSRVAGPPPAAAAPAEVSPKKADRSGECPLRGLQTGEGQTASRGWNKGKEAMMKSARVVMWTEGETGPRFPLDEQGISQAGGVIRRVACRNVAERIAAAGNAYALIVAHAQITEALFAGAPGLVGLVRTGIGLDGVDLPAATRHGVCVAHVPDFCYDEVADTTMTLLLAVARKVLLADRHVRGGSWTPSAMLPMHRLRGQTMGLVGFGHIARAVAERARGFGLRLIAFDPYVDAPTMEGRGVEKVDLNTLLARADIVSCHAPLTQETRGLLGPKEFSAIKPGAILINTSRGKVVNEDALIAALQSGRLAGAGLDVLWTEPPAGDNPLLRMDQVVLTPHFASTTVEALADLAAKVNRQIIQYLRGEWPTYLANRAVRDQPSARLLGVGGGARAAERSSS</sequence>
<dbReference type="Proteomes" id="UP000318093">
    <property type="component" value="Unassembled WGS sequence"/>
</dbReference>
<evidence type="ECO:0000256" key="1">
    <source>
        <dbReference type="ARBA" id="ARBA00005854"/>
    </source>
</evidence>
<evidence type="ECO:0000256" key="2">
    <source>
        <dbReference type="ARBA" id="ARBA00023002"/>
    </source>
</evidence>
<dbReference type="PANTHER" id="PTHR43761">
    <property type="entry name" value="D-ISOMER SPECIFIC 2-HYDROXYACID DEHYDROGENASE FAMILY PROTEIN (AFU_ORTHOLOGUE AFUA_1G13630)"/>
    <property type="match status" value="1"/>
</dbReference>
<dbReference type="AlphaFoldDB" id="A0A537JQJ8"/>
<organism evidence="8 9">
    <name type="scientific">Candidatus Segetimicrobium genomatis</name>
    <dbReference type="NCBI Taxonomy" id="2569760"/>
    <lineage>
        <taxon>Bacteria</taxon>
        <taxon>Bacillati</taxon>
        <taxon>Candidatus Sysuimicrobiota</taxon>
        <taxon>Candidatus Sysuimicrobiia</taxon>
        <taxon>Candidatus Sysuimicrobiales</taxon>
        <taxon>Candidatus Segetimicrobiaceae</taxon>
        <taxon>Candidatus Segetimicrobium</taxon>
    </lineage>
</organism>
<evidence type="ECO:0000313" key="9">
    <source>
        <dbReference type="Proteomes" id="UP000318093"/>
    </source>
</evidence>
<evidence type="ECO:0000256" key="3">
    <source>
        <dbReference type="ARBA" id="ARBA00023027"/>
    </source>
</evidence>
<comment type="similarity">
    <text evidence="1 4">Belongs to the D-isomer specific 2-hydroxyacid dehydrogenase family.</text>
</comment>
<evidence type="ECO:0000256" key="4">
    <source>
        <dbReference type="RuleBase" id="RU003719"/>
    </source>
</evidence>
<evidence type="ECO:0000259" key="7">
    <source>
        <dbReference type="Pfam" id="PF02826"/>
    </source>
</evidence>
<dbReference type="Pfam" id="PF02826">
    <property type="entry name" value="2-Hacid_dh_C"/>
    <property type="match status" value="1"/>
</dbReference>
<dbReference type="InterPro" id="IPR006140">
    <property type="entry name" value="D-isomer_DH_NAD-bd"/>
</dbReference>
<dbReference type="GO" id="GO:0051287">
    <property type="term" value="F:NAD binding"/>
    <property type="evidence" value="ECO:0007669"/>
    <property type="project" value="InterPro"/>
</dbReference>
<feature type="domain" description="D-isomer specific 2-hydroxyacid dehydrogenase catalytic" evidence="6">
    <location>
        <begin position="162"/>
        <end position="438"/>
    </location>
</feature>
<dbReference type="InterPro" id="IPR006139">
    <property type="entry name" value="D-isomer_2_OHA_DH_cat_dom"/>
</dbReference>
<gene>
    <name evidence="8" type="ORF">E6H03_00315</name>
</gene>
<proteinExistence type="inferred from homology"/>
<dbReference type="EMBL" id="VBAN01000009">
    <property type="protein sequence ID" value="TMI85456.1"/>
    <property type="molecule type" value="Genomic_DNA"/>
</dbReference>
<evidence type="ECO:0000313" key="8">
    <source>
        <dbReference type="EMBL" id="TMI85456.1"/>
    </source>
</evidence>
<reference evidence="8 9" key="1">
    <citation type="journal article" date="2019" name="Nat. Microbiol.">
        <title>Mediterranean grassland soil C-N compound turnover is dependent on rainfall and depth, and is mediated by genomically divergent microorganisms.</title>
        <authorList>
            <person name="Diamond S."/>
            <person name="Andeer P.F."/>
            <person name="Li Z."/>
            <person name="Crits-Christoph A."/>
            <person name="Burstein D."/>
            <person name="Anantharaman K."/>
            <person name="Lane K.R."/>
            <person name="Thomas B.C."/>
            <person name="Pan C."/>
            <person name="Northen T.R."/>
            <person name="Banfield J.F."/>
        </authorList>
    </citation>
    <scope>NUCLEOTIDE SEQUENCE [LARGE SCALE GENOMIC DNA]</scope>
    <source>
        <strain evidence="8">NP_6</strain>
    </source>
</reference>
<feature type="region of interest" description="Disordered" evidence="5">
    <location>
        <begin position="62"/>
        <end position="117"/>
    </location>
</feature>
<dbReference type="CDD" id="cd05299">
    <property type="entry name" value="CtBP_dh"/>
    <property type="match status" value="1"/>
</dbReference>
<dbReference type="InterPro" id="IPR043322">
    <property type="entry name" value="CtBP"/>
</dbReference>
<dbReference type="InterPro" id="IPR036291">
    <property type="entry name" value="NAD(P)-bd_dom_sf"/>
</dbReference>
<evidence type="ECO:0000256" key="5">
    <source>
        <dbReference type="SAM" id="MobiDB-lite"/>
    </source>
</evidence>
<dbReference type="Pfam" id="PF00389">
    <property type="entry name" value="2-Hacid_dh"/>
    <property type="match status" value="1"/>
</dbReference>
<keyword evidence="2 4" id="KW-0560">Oxidoreductase</keyword>
<dbReference type="GO" id="GO:0003714">
    <property type="term" value="F:transcription corepressor activity"/>
    <property type="evidence" value="ECO:0007669"/>
    <property type="project" value="InterPro"/>
</dbReference>
<protein>
    <submittedName>
        <fullName evidence="8">C-terminal binding protein</fullName>
    </submittedName>
</protein>
<dbReference type="InterPro" id="IPR050418">
    <property type="entry name" value="D-iso_2-hydroxyacid_DH_PdxB"/>
</dbReference>
<dbReference type="SUPFAM" id="SSF52283">
    <property type="entry name" value="Formate/glycerate dehydrogenase catalytic domain-like"/>
    <property type="match status" value="1"/>
</dbReference>
<name>A0A537JQJ8_9BACT</name>
<dbReference type="SUPFAM" id="SSF51735">
    <property type="entry name" value="NAD(P)-binding Rossmann-fold domains"/>
    <property type="match status" value="1"/>
</dbReference>
<keyword evidence="3" id="KW-0520">NAD</keyword>
<dbReference type="GO" id="GO:0016616">
    <property type="term" value="F:oxidoreductase activity, acting on the CH-OH group of donors, NAD or NADP as acceptor"/>
    <property type="evidence" value="ECO:0007669"/>
    <property type="project" value="InterPro"/>
</dbReference>
<feature type="region of interest" description="Disordered" evidence="5">
    <location>
        <begin position="1"/>
        <end position="28"/>
    </location>
</feature>
<accession>A0A537JQJ8</accession>
<dbReference type="PANTHER" id="PTHR43761:SF1">
    <property type="entry name" value="D-ISOMER SPECIFIC 2-HYDROXYACID DEHYDROGENASE CATALYTIC DOMAIN-CONTAINING PROTEIN-RELATED"/>
    <property type="match status" value="1"/>
</dbReference>
<dbReference type="FunFam" id="3.40.50.720:FF:000203">
    <property type="entry name" value="D-3-phosphoglycerate dehydrogenase (SerA)"/>
    <property type="match status" value="1"/>
</dbReference>
<evidence type="ECO:0000259" key="6">
    <source>
        <dbReference type="Pfam" id="PF00389"/>
    </source>
</evidence>